<keyword evidence="4" id="KW-1185">Reference proteome</keyword>
<feature type="region of interest" description="Disordered" evidence="1">
    <location>
        <begin position="27"/>
        <end position="115"/>
    </location>
</feature>
<evidence type="ECO:0000313" key="3">
    <source>
        <dbReference type="EMBL" id="EDR00828.1"/>
    </source>
</evidence>
<dbReference type="OrthoDB" id="3256296at2759"/>
<evidence type="ECO:0000259" key="2">
    <source>
        <dbReference type="Pfam" id="PF20231"/>
    </source>
</evidence>
<dbReference type="KEGG" id="lbc:LACBIDRAFT_312823"/>
<accession>B0DWV9</accession>
<gene>
    <name evidence="3" type="ORF">LACBIDRAFT_312823</name>
</gene>
<feature type="compositionally biased region" description="Acidic residues" evidence="1">
    <location>
        <begin position="989"/>
        <end position="1004"/>
    </location>
</feature>
<dbReference type="Pfam" id="PF20231">
    <property type="entry name" value="DUF6589"/>
    <property type="match status" value="1"/>
</dbReference>
<feature type="compositionally biased region" description="Polar residues" evidence="1">
    <location>
        <begin position="32"/>
        <end position="47"/>
    </location>
</feature>
<feature type="region of interest" description="Disordered" evidence="1">
    <location>
        <begin position="1043"/>
        <end position="1074"/>
    </location>
</feature>
<reference evidence="3 4" key="1">
    <citation type="journal article" date="2008" name="Nature">
        <title>The genome of Laccaria bicolor provides insights into mycorrhizal symbiosis.</title>
        <authorList>
            <person name="Martin F."/>
            <person name="Aerts A."/>
            <person name="Ahren D."/>
            <person name="Brun A."/>
            <person name="Danchin E.G.J."/>
            <person name="Duchaussoy F."/>
            <person name="Gibon J."/>
            <person name="Kohler A."/>
            <person name="Lindquist E."/>
            <person name="Pereda V."/>
            <person name="Salamov A."/>
            <person name="Shapiro H.J."/>
            <person name="Wuyts J."/>
            <person name="Blaudez D."/>
            <person name="Buee M."/>
            <person name="Brokstein P."/>
            <person name="Canbaeck B."/>
            <person name="Cohen D."/>
            <person name="Courty P.E."/>
            <person name="Coutinho P.M."/>
            <person name="Delaruelle C."/>
            <person name="Detter J.C."/>
            <person name="Deveau A."/>
            <person name="DiFazio S."/>
            <person name="Duplessis S."/>
            <person name="Fraissinet-Tachet L."/>
            <person name="Lucic E."/>
            <person name="Frey-Klett P."/>
            <person name="Fourrey C."/>
            <person name="Feussner I."/>
            <person name="Gay G."/>
            <person name="Grimwood J."/>
            <person name="Hoegger P.J."/>
            <person name="Jain P."/>
            <person name="Kilaru S."/>
            <person name="Labbe J."/>
            <person name="Lin Y.C."/>
            <person name="Legue V."/>
            <person name="Le Tacon F."/>
            <person name="Marmeisse R."/>
            <person name="Melayah D."/>
            <person name="Montanini B."/>
            <person name="Muratet M."/>
            <person name="Nehls U."/>
            <person name="Niculita-Hirzel H."/>
            <person name="Oudot-Le Secq M.P."/>
            <person name="Peter M."/>
            <person name="Quesneville H."/>
            <person name="Rajashekar B."/>
            <person name="Reich M."/>
            <person name="Rouhier N."/>
            <person name="Schmutz J."/>
            <person name="Yin T."/>
            <person name="Chalot M."/>
            <person name="Henrissat B."/>
            <person name="Kuees U."/>
            <person name="Lucas S."/>
            <person name="Van de Peer Y."/>
            <person name="Podila G.K."/>
            <person name="Polle A."/>
            <person name="Pukkila P.J."/>
            <person name="Richardson P.M."/>
            <person name="Rouze P."/>
            <person name="Sanders I.R."/>
            <person name="Stajich J.E."/>
            <person name="Tunlid A."/>
            <person name="Tuskan G."/>
            <person name="Grigoriev I.V."/>
        </authorList>
    </citation>
    <scope>NUCLEOTIDE SEQUENCE [LARGE SCALE GENOMIC DNA]</scope>
    <source>
        <strain evidence="4">S238N-H82 / ATCC MYA-4686</strain>
    </source>
</reference>
<feature type="compositionally biased region" description="Polar residues" evidence="1">
    <location>
        <begin position="56"/>
        <end position="66"/>
    </location>
</feature>
<dbReference type="EMBL" id="DS547145">
    <property type="protein sequence ID" value="EDR00828.1"/>
    <property type="molecule type" value="Genomic_DNA"/>
</dbReference>
<sequence length="1074" mass="120075">MSRDELPQYMPNTALMSFETPPRPFYPPWATPNANPGTPTITGTGFQTYPAYLATPSPQSHQTSVKWSHKRKNDENSGQSVVKKARNSRGLGLLSDSTTSNLPPEMGTPDEVSDPDADKLDSFFAFLQGTLKWTFGELLYHTSKGKSPGAKWKLGPDGKSLVTSNPKEVKRNSSIIQHFMHGRGTYGPADILNNWMQHPYGADEHQSHLMYSTSVPYLEIRPVRPALTAFAAQTVKAKIIHEAESAVKLSSGLHVAVTRKQQTKSLEMRLDWPDISAATFDKVQGIIQEKQPLTWSLIMEVASRPPRVQNGIKIIHQKWPPQIISTHIISTLNFSWSSSANLLPLATGLLYFASSASYDLFRHHARVGDMPAYSTIMKAMCVLSEREAEKTLQHGAHADSIGVIRLDNVQNYLIQQNPAIGRENKLNIGLSATYYEVEGIDPHVFDLSAKHDCLAENKRKDLTVNNFVSLVDSQHLETVGILQWINTLVQHIPELSFMKKHVSMLYRTRAAKQRLPPKPTKVHPLASSSRNETVVTDLKEALLDFLAQTGQTAESFKKRLFPIGGDGLTFNKILDIQDFLQFHENEFETLRVLDPLLEWWHSLWTDLSRLFGSHWGGDLSKDPSTLSHSATKIGRKKPSNLKKVDYFQHSQLAYLVLDARILDCWQLHYGQKNLQQYFEVLAKKSELPAFEDLEVAARNLYRKYMSSRAQQRAMLGLCSTSNPSSLLSVPIGARWTEPRPAPPPPKKKSQNPPPSPEEFLGDQVLACSIAFMRETMISREAMLASAEGDVGRLYEMIKAMLFTFAGSPHSNYTAYFLEMITKLEWESGPELKSALLALSLVNLTGCEGGFAAGDTIQEYFNRILEAVVGCKGVEYGNNFIRNVWSRNLHHVARLKSMWLEGVGLAPRSKKHTKAKALAEMRILMQVYQDTELHTFRAGCTFDVDLFVDDFELGLKKLGGGGKLKNWISKTTRSRGLQTSRDISPQAFVDTEDDNSEDSLDKEEEDLDVVVENSGNTFGIVHISEGDLVFFPIDMDAEAAKVIQDIESTSGNETEDSESDADVMDTDDENGGTEN</sequence>
<feature type="compositionally biased region" description="Acidic residues" evidence="1">
    <location>
        <begin position="1052"/>
        <end position="1074"/>
    </location>
</feature>
<dbReference type="InterPro" id="IPR046496">
    <property type="entry name" value="DUF6589"/>
</dbReference>
<dbReference type="HOGENOM" id="CLU_006728_0_0_1"/>
<dbReference type="GeneID" id="6084123"/>
<dbReference type="AlphaFoldDB" id="B0DWV9"/>
<name>B0DWV9_LACBS</name>
<feature type="region of interest" description="Disordered" evidence="1">
    <location>
        <begin position="974"/>
        <end position="1004"/>
    </location>
</feature>
<dbReference type="InParanoid" id="B0DWV9"/>
<feature type="region of interest" description="Disordered" evidence="1">
    <location>
        <begin position="734"/>
        <end position="757"/>
    </location>
</feature>
<organism evidence="4">
    <name type="scientific">Laccaria bicolor (strain S238N-H82 / ATCC MYA-4686)</name>
    <name type="common">Bicoloured deceiver</name>
    <name type="synonym">Laccaria laccata var. bicolor</name>
    <dbReference type="NCBI Taxonomy" id="486041"/>
    <lineage>
        <taxon>Eukaryota</taxon>
        <taxon>Fungi</taxon>
        <taxon>Dikarya</taxon>
        <taxon>Basidiomycota</taxon>
        <taxon>Agaricomycotina</taxon>
        <taxon>Agaricomycetes</taxon>
        <taxon>Agaricomycetidae</taxon>
        <taxon>Agaricales</taxon>
        <taxon>Agaricineae</taxon>
        <taxon>Hydnangiaceae</taxon>
        <taxon>Laccaria</taxon>
    </lineage>
</organism>
<proteinExistence type="predicted"/>
<evidence type="ECO:0000256" key="1">
    <source>
        <dbReference type="SAM" id="MobiDB-lite"/>
    </source>
</evidence>
<evidence type="ECO:0000313" key="4">
    <source>
        <dbReference type="Proteomes" id="UP000001194"/>
    </source>
</evidence>
<dbReference type="Proteomes" id="UP000001194">
    <property type="component" value="Unassembled WGS sequence"/>
</dbReference>
<protein>
    <submittedName>
        <fullName evidence="3">Predicted protein</fullName>
    </submittedName>
</protein>
<feature type="domain" description="DUF6589" evidence="2">
    <location>
        <begin position="457"/>
        <end position="911"/>
    </location>
</feature>
<dbReference type="RefSeq" id="XP_001888422.1">
    <property type="nucleotide sequence ID" value="XM_001888387.1"/>
</dbReference>
<feature type="region of interest" description="Disordered" evidence="1">
    <location>
        <begin position="146"/>
        <end position="167"/>
    </location>
</feature>